<evidence type="ECO:0000313" key="2">
    <source>
        <dbReference type="Proteomes" id="UP000735302"/>
    </source>
</evidence>
<dbReference type="EMBL" id="BLXT01000606">
    <property type="protein sequence ID" value="GFN78804.1"/>
    <property type="molecule type" value="Genomic_DNA"/>
</dbReference>
<proteinExistence type="predicted"/>
<sequence length="130" mass="14121">MKEINFFSSVGGLHKIYASVESPGAQCNQGWFGDGCQFQCHCAGNGECSRSGTCSDGCDPQWFGPACQYDMSEYTVGPDLSWLSDNDPATCNNNDNVQSVTVALDTPHPLTWVRVVVSATVKIMSRNMIK</sequence>
<dbReference type="Proteomes" id="UP000735302">
    <property type="component" value="Unassembled WGS sequence"/>
</dbReference>
<comment type="caution">
    <text evidence="1">The sequence shown here is derived from an EMBL/GenBank/DDBJ whole genome shotgun (WGS) entry which is preliminary data.</text>
</comment>
<gene>
    <name evidence="1" type="ORF">PoB_000531000</name>
</gene>
<name>A0AAV3Y8I1_9GAST</name>
<accession>A0AAV3Y8I1</accession>
<dbReference type="Gene3D" id="2.170.300.10">
    <property type="entry name" value="Tie2 ligand-binding domain superfamily"/>
    <property type="match status" value="1"/>
</dbReference>
<reference evidence="1 2" key="1">
    <citation type="journal article" date="2021" name="Elife">
        <title>Chloroplast acquisition without the gene transfer in kleptoplastic sea slugs, Plakobranchus ocellatus.</title>
        <authorList>
            <person name="Maeda T."/>
            <person name="Takahashi S."/>
            <person name="Yoshida T."/>
            <person name="Shimamura S."/>
            <person name="Takaki Y."/>
            <person name="Nagai Y."/>
            <person name="Toyoda A."/>
            <person name="Suzuki Y."/>
            <person name="Arimoto A."/>
            <person name="Ishii H."/>
            <person name="Satoh N."/>
            <person name="Nishiyama T."/>
            <person name="Hasebe M."/>
            <person name="Maruyama T."/>
            <person name="Minagawa J."/>
            <person name="Obokata J."/>
            <person name="Shigenobu S."/>
        </authorList>
    </citation>
    <scope>NUCLEOTIDE SEQUENCE [LARGE SCALE GENOMIC DNA]</scope>
</reference>
<protein>
    <submittedName>
        <fullName evidence="1">Fibrinogen-related molecule</fullName>
    </submittedName>
</protein>
<dbReference type="AlphaFoldDB" id="A0AAV3Y8I1"/>
<keyword evidence="2" id="KW-1185">Reference proteome</keyword>
<organism evidence="1 2">
    <name type="scientific">Plakobranchus ocellatus</name>
    <dbReference type="NCBI Taxonomy" id="259542"/>
    <lineage>
        <taxon>Eukaryota</taxon>
        <taxon>Metazoa</taxon>
        <taxon>Spiralia</taxon>
        <taxon>Lophotrochozoa</taxon>
        <taxon>Mollusca</taxon>
        <taxon>Gastropoda</taxon>
        <taxon>Heterobranchia</taxon>
        <taxon>Euthyneura</taxon>
        <taxon>Panpulmonata</taxon>
        <taxon>Sacoglossa</taxon>
        <taxon>Placobranchoidea</taxon>
        <taxon>Plakobranchidae</taxon>
        <taxon>Plakobranchus</taxon>
    </lineage>
</organism>
<evidence type="ECO:0000313" key="1">
    <source>
        <dbReference type="EMBL" id="GFN78804.1"/>
    </source>
</evidence>